<evidence type="ECO:0000256" key="3">
    <source>
        <dbReference type="ARBA" id="ARBA00022692"/>
    </source>
</evidence>
<name>A0ABS1C6F2_9BACT</name>
<evidence type="ECO:0000313" key="11">
    <source>
        <dbReference type="Proteomes" id="UP000644147"/>
    </source>
</evidence>
<organism evidence="10 11">
    <name type="scientific">Adhaeribacter terrigena</name>
    <dbReference type="NCBI Taxonomy" id="2793070"/>
    <lineage>
        <taxon>Bacteria</taxon>
        <taxon>Pseudomonadati</taxon>
        <taxon>Bacteroidota</taxon>
        <taxon>Cytophagia</taxon>
        <taxon>Cytophagales</taxon>
        <taxon>Hymenobacteraceae</taxon>
        <taxon>Adhaeribacter</taxon>
    </lineage>
</organism>
<feature type="transmembrane region" description="Helical" evidence="8">
    <location>
        <begin position="183"/>
        <end position="203"/>
    </location>
</feature>
<feature type="transmembrane region" description="Helical" evidence="8">
    <location>
        <begin position="58"/>
        <end position="78"/>
    </location>
</feature>
<comment type="subcellular location">
    <subcellularLocation>
        <location evidence="1">Cell membrane</location>
    </subcellularLocation>
</comment>
<sequence length="205" mass="23321">MEIVSEELTIAAAEKKARKNKQKADAVMDKKRNGGLSNMYRTASRNHVSYITIGDRRANILIGTCTLIISVAFTIFLRKFSEPTIYLVPGVLLIVTCTATMILAIFSTRPDQTRGYYTLEEIEKNPVNLLYFENFYKMTLVEYEAAMDKLIESGTDSRHALMRDLHSLGVSVARKYKYLRMSYNVLMVGVVLTVLAFFGAMIYHY</sequence>
<keyword evidence="6" id="KW-0051">Antiviral defense</keyword>
<evidence type="ECO:0000256" key="5">
    <source>
        <dbReference type="ARBA" id="ARBA00022989"/>
    </source>
</evidence>
<dbReference type="Pfam" id="PF18967">
    <property type="entry name" value="PycTM"/>
    <property type="match status" value="1"/>
</dbReference>
<evidence type="ECO:0000313" key="10">
    <source>
        <dbReference type="EMBL" id="MBK0404956.1"/>
    </source>
</evidence>
<protein>
    <recommendedName>
        <fullName evidence="9">Pycsar effector protein domain-containing protein</fullName>
    </recommendedName>
</protein>
<evidence type="ECO:0000256" key="2">
    <source>
        <dbReference type="ARBA" id="ARBA00022475"/>
    </source>
</evidence>
<evidence type="ECO:0000256" key="7">
    <source>
        <dbReference type="ARBA" id="ARBA00023136"/>
    </source>
</evidence>
<keyword evidence="4" id="KW-0547">Nucleotide-binding</keyword>
<reference evidence="10 11" key="1">
    <citation type="submission" date="2020-12" db="EMBL/GenBank/DDBJ databases">
        <title>Bacterial novel species Adhaeribacter sp. BT258 isolated from soil.</title>
        <authorList>
            <person name="Jung H.-Y."/>
        </authorList>
    </citation>
    <scope>NUCLEOTIDE SEQUENCE [LARGE SCALE GENOMIC DNA]</scope>
    <source>
        <strain evidence="10 11">BT258</strain>
    </source>
</reference>
<keyword evidence="2" id="KW-1003">Cell membrane</keyword>
<dbReference type="Proteomes" id="UP000644147">
    <property type="component" value="Unassembled WGS sequence"/>
</dbReference>
<keyword evidence="11" id="KW-1185">Reference proteome</keyword>
<dbReference type="EMBL" id="JAEHFX010000015">
    <property type="protein sequence ID" value="MBK0404956.1"/>
    <property type="molecule type" value="Genomic_DNA"/>
</dbReference>
<gene>
    <name evidence="10" type="ORF">I5M27_18340</name>
</gene>
<keyword evidence="3 8" id="KW-0812">Transmembrane</keyword>
<feature type="domain" description="Pycsar effector protein" evidence="9">
    <location>
        <begin position="40"/>
        <end position="198"/>
    </location>
</feature>
<feature type="transmembrane region" description="Helical" evidence="8">
    <location>
        <begin position="84"/>
        <end position="106"/>
    </location>
</feature>
<keyword evidence="7 8" id="KW-0472">Membrane</keyword>
<accession>A0ABS1C6F2</accession>
<dbReference type="InterPro" id="IPR043760">
    <property type="entry name" value="PycTM_dom"/>
</dbReference>
<evidence type="ECO:0000256" key="1">
    <source>
        <dbReference type="ARBA" id="ARBA00004236"/>
    </source>
</evidence>
<comment type="caution">
    <text evidence="10">The sequence shown here is derived from an EMBL/GenBank/DDBJ whole genome shotgun (WGS) entry which is preliminary data.</text>
</comment>
<keyword evidence="5 8" id="KW-1133">Transmembrane helix</keyword>
<evidence type="ECO:0000256" key="6">
    <source>
        <dbReference type="ARBA" id="ARBA00023118"/>
    </source>
</evidence>
<evidence type="ECO:0000256" key="4">
    <source>
        <dbReference type="ARBA" id="ARBA00022741"/>
    </source>
</evidence>
<proteinExistence type="predicted"/>
<evidence type="ECO:0000256" key="8">
    <source>
        <dbReference type="SAM" id="Phobius"/>
    </source>
</evidence>
<dbReference type="RefSeq" id="WP_200507852.1">
    <property type="nucleotide sequence ID" value="NZ_JAEHFX010000015.1"/>
</dbReference>
<evidence type="ECO:0000259" key="9">
    <source>
        <dbReference type="Pfam" id="PF18967"/>
    </source>
</evidence>